<keyword evidence="1" id="KW-1133">Transmembrane helix</keyword>
<protein>
    <submittedName>
        <fullName evidence="2">Uncharacterized protein</fullName>
    </submittedName>
</protein>
<dbReference type="AlphaFoldDB" id="A0A0E9PBE4"/>
<feature type="transmembrane region" description="Helical" evidence="1">
    <location>
        <begin position="12"/>
        <end position="36"/>
    </location>
</feature>
<evidence type="ECO:0000256" key="1">
    <source>
        <dbReference type="SAM" id="Phobius"/>
    </source>
</evidence>
<dbReference type="EMBL" id="GBXM01106980">
    <property type="protein sequence ID" value="JAH01597.1"/>
    <property type="molecule type" value="Transcribed_RNA"/>
</dbReference>
<name>A0A0E9PBE4_ANGAN</name>
<organism evidence="2">
    <name type="scientific">Anguilla anguilla</name>
    <name type="common">European freshwater eel</name>
    <name type="synonym">Muraena anguilla</name>
    <dbReference type="NCBI Taxonomy" id="7936"/>
    <lineage>
        <taxon>Eukaryota</taxon>
        <taxon>Metazoa</taxon>
        <taxon>Chordata</taxon>
        <taxon>Craniata</taxon>
        <taxon>Vertebrata</taxon>
        <taxon>Euteleostomi</taxon>
        <taxon>Actinopterygii</taxon>
        <taxon>Neopterygii</taxon>
        <taxon>Teleostei</taxon>
        <taxon>Anguilliformes</taxon>
        <taxon>Anguillidae</taxon>
        <taxon>Anguilla</taxon>
    </lineage>
</organism>
<evidence type="ECO:0000313" key="2">
    <source>
        <dbReference type="EMBL" id="JAH01597.1"/>
    </source>
</evidence>
<keyword evidence="1" id="KW-0472">Membrane</keyword>
<sequence length="46" mass="5590">MRLKMRKLSLSFKTVLSWFWLIPPFLFPSAPFLQLLRPFSFLLFLD</sequence>
<accession>A0A0E9PBE4</accession>
<reference evidence="2" key="1">
    <citation type="submission" date="2014-11" db="EMBL/GenBank/DDBJ databases">
        <authorList>
            <person name="Amaro Gonzalez C."/>
        </authorList>
    </citation>
    <scope>NUCLEOTIDE SEQUENCE</scope>
</reference>
<keyword evidence="1" id="KW-0812">Transmembrane</keyword>
<reference evidence="2" key="2">
    <citation type="journal article" date="2015" name="Fish Shellfish Immunol.">
        <title>Early steps in the European eel (Anguilla anguilla)-Vibrio vulnificus interaction in the gills: Role of the RtxA13 toxin.</title>
        <authorList>
            <person name="Callol A."/>
            <person name="Pajuelo D."/>
            <person name="Ebbesson L."/>
            <person name="Teles M."/>
            <person name="MacKenzie S."/>
            <person name="Amaro C."/>
        </authorList>
    </citation>
    <scope>NUCLEOTIDE SEQUENCE</scope>
</reference>
<proteinExistence type="predicted"/>